<protein>
    <recommendedName>
        <fullName evidence="3">Ig-like domain-containing protein</fullName>
    </recommendedName>
</protein>
<evidence type="ECO:0000313" key="2">
    <source>
        <dbReference type="Proteomes" id="UP000298200"/>
    </source>
</evidence>
<evidence type="ECO:0000313" key="1">
    <source>
        <dbReference type="EMBL" id="TGL21729.1"/>
    </source>
</evidence>
<dbReference type="InterPro" id="IPR013320">
    <property type="entry name" value="ConA-like_dom_sf"/>
</dbReference>
<sequence length="394" mass="42896">MKQILFLILILAFTTFFCKSPELKNSCDPFAYSTEDKIVSDYIIQSNPSIGIEVLQFLFPKQLVVCPTDSNLGPFTISGSITGLSSANLTIQSGTSPNETITILPGQTSYQFQTKFARNTKFQISVSEIPFGKCFVENGSGSIARNITNANIRCVEPKSFTGLSSWYRIDSLNLSDSTPVSTWIDDSINANTLTGGGPLFHTSGMNGFPEVRMIGNSMFTNSATGLGGSELTIFLVMRRLGFYATEQFVFFLGNDAGGCPTGSIVMSLQATSGEVGLQTPCSTYYLSPSPSYVIQESDLTPKLVVLRYGYGTPSSIYARLNGQVLINNTLAGATLNPTNAYFQFGDYGAATRPAQVAVSEYLYYNRVMPEEEIQKIECYLAKKYNFANGNSCVP</sequence>
<proteinExistence type="predicted"/>
<accession>A0ABY2M3F8</accession>
<reference evidence="2" key="1">
    <citation type="journal article" date="2019" name="PLoS Negl. Trop. Dis.">
        <title>Revisiting the worldwide diversity of Leptospira species in the environment.</title>
        <authorList>
            <person name="Vincent A.T."/>
            <person name="Schiettekatte O."/>
            <person name="Bourhy P."/>
            <person name="Veyrier F.J."/>
            <person name="Picardeau M."/>
        </authorList>
    </citation>
    <scope>NUCLEOTIDE SEQUENCE [LARGE SCALE GENOMIC DNA]</scope>
    <source>
        <strain evidence="2">201800272</strain>
    </source>
</reference>
<dbReference type="EMBL" id="RQFU01000012">
    <property type="protein sequence ID" value="TGL21729.1"/>
    <property type="molecule type" value="Genomic_DNA"/>
</dbReference>
<organism evidence="1 2">
    <name type="scientific">Leptospira yanagawae</name>
    <dbReference type="NCBI Taxonomy" id="293069"/>
    <lineage>
        <taxon>Bacteria</taxon>
        <taxon>Pseudomonadati</taxon>
        <taxon>Spirochaetota</taxon>
        <taxon>Spirochaetia</taxon>
        <taxon>Leptospirales</taxon>
        <taxon>Leptospiraceae</taxon>
        <taxon>Leptospira</taxon>
    </lineage>
</organism>
<evidence type="ECO:0008006" key="3">
    <source>
        <dbReference type="Google" id="ProtNLM"/>
    </source>
</evidence>
<dbReference type="Proteomes" id="UP000298200">
    <property type="component" value="Unassembled WGS sequence"/>
</dbReference>
<dbReference type="RefSeq" id="WP_135634736.1">
    <property type="nucleotide sequence ID" value="NZ_RQFU01000012.1"/>
</dbReference>
<dbReference type="SUPFAM" id="SSF49899">
    <property type="entry name" value="Concanavalin A-like lectins/glucanases"/>
    <property type="match status" value="1"/>
</dbReference>
<comment type="caution">
    <text evidence="1">The sequence shown here is derived from an EMBL/GenBank/DDBJ whole genome shotgun (WGS) entry which is preliminary data.</text>
</comment>
<gene>
    <name evidence="1" type="ORF">EHQ46_07710</name>
</gene>
<name>A0ABY2M3F8_9LEPT</name>
<keyword evidence="2" id="KW-1185">Reference proteome</keyword>